<dbReference type="AlphaFoldDB" id="A0A3M3F1Z7"/>
<dbReference type="EMBL" id="RBOJ01000002">
    <property type="protein sequence ID" value="RMM55908.1"/>
    <property type="molecule type" value="Genomic_DNA"/>
</dbReference>
<protein>
    <recommendedName>
        <fullName evidence="3">Valyl-tRNA synthetase</fullName>
    </recommendedName>
</protein>
<reference evidence="1 2" key="1">
    <citation type="submission" date="2018-08" db="EMBL/GenBank/DDBJ databases">
        <title>Recombination of ecologically and evolutionarily significant loci maintains genetic cohesion in the Pseudomonas syringae species complex.</title>
        <authorList>
            <person name="Dillon M."/>
            <person name="Thakur S."/>
            <person name="Almeida R.N.D."/>
            <person name="Weir B.S."/>
            <person name="Guttman D.S."/>
        </authorList>
    </citation>
    <scope>NUCLEOTIDE SEQUENCE [LARGE SCALE GENOMIC DNA]</scope>
    <source>
        <strain evidence="1 2">NCPPB2445</strain>
    </source>
</reference>
<comment type="caution">
    <text evidence="1">The sequence shown here is derived from an EMBL/GenBank/DDBJ whole genome shotgun (WGS) entry which is preliminary data.</text>
</comment>
<proteinExistence type="predicted"/>
<evidence type="ECO:0008006" key="3">
    <source>
        <dbReference type="Google" id="ProtNLM"/>
    </source>
</evidence>
<sequence length="114" mass="12860">MRFSMWGVAMWVVVTSFLACVSLETQARALTQNQQSVCRWGADIAAGAQASKLSGVSLYGARKKLQARKFPRPWMRMTALGITEQTYDSASRLKPAAVKQTYYEQCVRHELARR</sequence>
<keyword evidence="2" id="KW-1185">Reference proteome</keyword>
<dbReference type="PROSITE" id="PS51257">
    <property type="entry name" value="PROKAR_LIPOPROTEIN"/>
    <property type="match status" value="1"/>
</dbReference>
<gene>
    <name evidence="1" type="ORF">ALQ77_01948</name>
</gene>
<evidence type="ECO:0000313" key="1">
    <source>
        <dbReference type="EMBL" id="RMM55908.1"/>
    </source>
</evidence>
<dbReference type="Proteomes" id="UP000270661">
    <property type="component" value="Unassembled WGS sequence"/>
</dbReference>
<name>A0A3M3F1Z7_9PSED</name>
<accession>A0A3M3F1Z7</accession>
<organism evidence="1 2">
    <name type="scientific">Pseudomonas corrugata</name>
    <dbReference type="NCBI Taxonomy" id="47879"/>
    <lineage>
        <taxon>Bacteria</taxon>
        <taxon>Pseudomonadati</taxon>
        <taxon>Pseudomonadota</taxon>
        <taxon>Gammaproteobacteria</taxon>
        <taxon>Pseudomonadales</taxon>
        <taxon>Pseudomonadaceae</taxon>
        <taxon>Pseudomonas</taxon>
    </lineage>
</organism>
<evidence type="ECO:0000313" key="2">
    <source>
        <dbReference type="Proteomes" id="UP000270661"/>
    </source>
</evidence>